<dbReference type="EMBL" id="VLLC01000029">
    <property type="protein sequence ID" value="TWI66890.1"/>
    <property type="molecule type" value="Genomic_DNA"/>
</dbReference>
<evidence type="ECO:0000259" key="1">
    <source>
        <dbReference type="PROSITE" id="PS51833"/>
    </source>
</evidence>
<dbReference type="SUPFAM" id="SSF109604">
    <property type="entry name" value="HD-domain/PDEase-like"/>
    <property type="match status" value="1"/>
</dbReference>
<dbReference type="Proteomes" id="UP000318307">
    <property type="component" value="Unassembled WGS sequence"/>
</dbReference>
<dbReference type="PANTHER" id="PTHR33525">
    <property type="match status" value="1"/>
</dbReference>
<name>A0A562RET7_9BACT</name>
<feature type="domain" description="HDOD" evidence="1">
    <location>
        <begin position="131"/>
        <end position="327"/>
    </location>
</feature>
<dbReference type="InterPro" id="IPR013976">
    <property type="entry name" value="HDOD"/>
</dbReference>
<organism evidence="2 3">
    <name type="scientific">Desulfobotulus alkaliphilus</name>
    <dbReference type="NCBI Taxonomy" id="622671"/>
    <lineage>
        <taxon>Bacteria</taxon>
        <taxon>Pseudomonadati</taxon>
        <taxon>Thermodesulfobacteriota</taxon>
        <taxon>Desulfobacteria</taxon>
        <taxon>Desulfobacterales</taxon>
        <taxon>Desulfobacteraceae</taxon>
        <taxon>Desulfobotulus</taxon>
    </lineage>
</organism>
<accession>A0A562RET7</accession>
<dbReference type="InterPro" id="IPR029016">
    <property type="entry name" value="GAF-like_dom_sf"/>
</dbReference>
<dbReference type="Gene3D" id="1.10.3210.10">
    <property type="entry name" value="Hypothetical protein af1432"/>
    <property type="match status" value="1"/>
</dbReference>
<evidence type="ECO:0000313" key="3">
    <source>
        <dbReference type="Proteomes" id="UP000318307"/>
    </source>
</evidence>
<dbReference type="PANTHER" id="PTHR33525:SF3">
    <property type="entry name" value="RIBONUCLEASE Y"/>
    <property type="match status" value="1"/>
</dbReference>
<dbReference type="Pfam" id="PF08668">
    <property type="entry name" value="HDOD"/>
    <property type="match status" value="1"/>
</dbReference>
<proteinExistence type="predicted"/>
<reference evidence="2 3" key="1">
    <citation type="submission" date="2019-07" db="EMBL/GenBank/DDBJ databases">
        <title>Genome sequencing of 100 strains of the haloalkaliphilic chemolithoautotrophic sulfur-oxidizing bacterium Thioalkalivibrio.</title>
        <authorList>
            <person name="Muyzer G."/>
        </authorList>
    </citation>
    <scope>NUCLEOTIDE SEQUENCE [LARGE SCALE GENOMIC DNA]</scope>
    <source>
        <strain evidence="2 3">ASO4-4</strain>
    </source>
</reference>
<dbReference type="InterPro" id="IPR052340">
    <property type="entry name" value="RNase_Y/CdgJ"/>
</dbReference>
<dbReference type="OrthoDB" id="9791419at2"/>
<dbReference type="AlphaFoldDB" id="A0A562RET7"/>
<keyword evidence="3" id="KW-1185">Reference proteome</keyword>
<dbReference type="Gene3D" id="3.30.450.40">
    <property type="match status" value="1"/>
</dbReference>
<protein>
    <submittedName>
        <fullName evidence="2">HDOD domain-containing protein</fullName>
    </submittedName>
</protein>
<evidence type="ECO:0000313" key="2">
    <source>
        <dbReference type="EMBL" id="TWI66890.1"/>
    </source>
</evidence>
<dbReference type="RefSeq" id="WP_144686200.1">
    <property type="nucleotide sequence ID" value="NZ_VLLC01000029.1"/>
</dbReference>
<gene>
    <name evidence="2" type="ORF">LZ24_02847</name>
</gene>
<dbReference type="SUPFAM" id="SSF55781">
    <property type="entry name" value="GAF domain-like"/>
    <property type="match status" value="1"/>
</dbReference>
<sequence length="610" mass="68361">MGKEGKTGSGIELDKLDLPDIPELNALDVSGEGTDGGIALDALDLPDMPELNDLNTSGEGTDGGIVLDTLGLPDIPELNVLDEAGEGGEQEGADPLKAMGEEDRAQETADEGMLDGILESLDKQMRSGSFLHTFMAQISEINEVVKKEYASSHDIAQVILKDVSVASKVLSLVNSAYYGRFGKEGISSISEAMVVLGTDTVQETASSLLLFEFMQDIAKSDLLKERSLTSLMRGIMGRQMAEKAGYGEKFSFHLICMLYDIGEQVLIFCKPDVYRRMEIFAMRHRMDRDQVAKKMLGVSCSEIGRGIAMGWGFPRAILEGLYPFKEFEDRGKLTTRDLKRIVASFTYEMCNMDSFTDLRERRLKIEEIVKRYSGLIAMDAAYAESLLTHAMEQVERHARVLKIRLTNTRFDRGVGSLFASMESDAPLDMPEEEMPPVEIQASWIADRILAIEKLLAAEFRLGDVLLQIITTIYKGFFFSRIAICILDKASGLMKPRFVLGDDMAEFSRVFTFPLRQDGLDIFNKALRTGFDMVVEDTDQADRNSRVPDWYLKAGFAKSFALYPLILQKKVVGLIYVDWNRESAQRYSGEVKEWMYRLKNLTLMAIDKSRK</sequence>
<comment type="caution">
    <text evidence="2">The sequence shown here is derived from an EMBL/GenBank/DDBJ whole genome shotgun (WGS) entry which is preliminary data.</text>
</comment>
<dbReference type="PROSITE" id="PS51833">
    <property type="entry name" value="HDOD"/>
    <property type="match status" value="1"/>
</dbReference>